<dbReference type="Proteomes" id="UP000019918">
    <property type="component" value="Unassembled WGS sequence"/>
</dbReference>
<feature type="domain" description="Filamentous haemagglutinin FhaB/tRNA nuclease CdiA-like TPS" evidence="2">
    <location>
        <begin position="86"/>
        <end position="206"/>
    </location>
</feature>
<evidence type="ECO:0000313" key="4">
    <source>
        <dbReference type="Proteomes" id="UP000019918"/>
    </source>
</evidence>
<evidence type="ECO:0000259" key="2">
    <source>
        <dbReference type="SMART" id="SM00912"/>
    </source>
</evidence>
<sequence length="1118" mass="115326">MNSKFFRLVFSKTRGMLVAVAEFAHSHRADSSSGSVKKVTVKKIGQLSAVSFGLLLAMGAVQTAQANVVADASASAGLQPGISNTPYGATQVDIQAPSAAGVSRNVYSQFDVGQQGVILNNSQNGAWTQLGGEIQGNAALAQGAAKIILNEVNSANASQLNGYVEVAGQNAQVIIANPSGITCDGCGFINANRATLTTGQAQLENGALTGYKVQGGEIVVQGKGMDSSSQDFTDIIARTVKVNGYIQANDLRITTGLNQVDAANQQITKLDSSSADSDTLALDVSSLGGMYAGKITLIGTEKGVGVNNAGSVYSSAGDVVINTDGNISNSGDIVATSNAVFTTNQTLTNTGNLSADGNIQLTAATLHSQSNSAISAGGDVTLKGSELAINGSEINGRNVTLNASKGAIDSSGATINAVEKLTLTSNSVNNQQGFMRAENITIDTGDLDNSEGVMDSSGSINLTASKIKNTSGNIASNGDINITASKAVVNTAGYIYGTGNITINSDSDVINDEMGNIYSSAKAEINAAGMVNNSGLLQGNQVTVNAASVTNEGDINANENLALNSTGHISHSGNLFAGKDLSVNAASLNSSAESTMLAGMFDYSGNNHLSLNTTGKLIANGSANLYGYGTLTLQGEELDLSGSQLTAMDINLGAGNGNLDTSAAVIAAEQNINIVSTGMNNQQGSISGRDITIKTAELNNQQGSIIGYESLVSDSQSLNNESGQLESANMLSINTNGKAFNNQNGRVSGQTIDVKSGDINNQNGMIYAWDKASLSGAEINNENGSIRGESSTDINADTFSNKYGTVAGQDVSITASTIDNTMGVVAAGSSLTLKADEINNQSGDLNGDVITLTSDVLKNESGTVAANTKLDMSVKDSQNDNGLISVGGVDINYDGTSAPVIDVSDDSAFWAWNASVNNVYMQILSSFPKISALPEVMTYMYKILASGNEISSEMIKQLALLSWGYGYTEENISNISKIADIMTTTWNNPPEAQGGASQPDNGDTLVPDSDDQSASDIADASLPSVDLTDSNDFWTWNASVGGSGFYQQLVNAGIPGITSGVMHDVLNYMYQVLVSGGEISDATVKQLAANIWGLASNQNRLDELSTIAATMAASLNQN</sequence>
<keyword evidence="4" id="KW-1185">Reference proteome</keyword>
<feature type="region of interest" description="Disordered" evidence="1">
    <location>
        <begin position="986"/>
        <end position="1015"/>
    </location>
</feature>
<comment type="caution">
    <text evidence="3">The sequence shown here is derived from an EMBL/GenBank/DDBJ whole genome shotgun (WGS) entry which is preliminary data.</text>
</comment>
<gene>
    <name evidence="3" type="ORF">BG55_21005</name>
</gene>
<dbReference type="NCBIfam" id="TIGR01731">
    <property type="entry name" value="fil_hemag_20aa"/>
    <property type="match status" value="14"/>
</dbReference>
<dbReference type="InterPro" id="IPR012334">
    <property type="entry name" value="Pectin_lyas_fold"/>
</dbReference>
<dbReference type="SMART" id="SM00912">
    <property type="entry name" value="Haemagg_act"/>
    <property type="match status" value="1"/>
</dbReference>
<dbReference type="RefSeq" id="WP_034941115.1">
    <property type="nucleotide sequence ID" value="NZ_JFHN01000074.1"/>
</dbReference>
<accession>A0A014N2W1</accession>
<dbReference type="Pfam" id="PF13018">
    <property type="entry name" value="ESPR"/>
    <property type="match status" value="1"/>
</dbReference>
<protein>
    <submittedName>
        <fullName evidence="3">Filamentous hemagglutinin</fullName>
    </submittedName>
</protein>
<dbReference type="STRING" id="69222.BG55_21005"/>
<dbReference type="NCBIfam" id="TIGR01901">
    <property type="entry name" value="adhes_NPXG"/>
    <property type="match status" value="1"/>
</dbReference>
<dbReference type="AlphaFoldDB" id="A0A014N2W1"/>
<dbReference type="InterPro" id="IPR011050">
    <property type="entry name" value="Pectin_lyase_fold/virulence"/>
</dbReference>
<dbReference type="InterPro" id="IPR024973">
    <property type="entry name" value="ESPR"/>
</dbReference>
<dbReference type="Pfam" id="PF05860">
    <property type="entry name" value="TPS"/>
    <property type="match status" value="1"/>
</dbReference>
<dbReference type="EMBL" id="JFHN01000074">
    <property type="protein sequence ID" value="EXU73698.1"/>
    <property type="molecule type" value="Genomic_DNA"/>
</dbReference>
<evidence type="ECO:0000313" key="3">
    <source>
        <dbReference type="EMBL" id="EXU73698.1"/>
    </source>
</evidence>
<dbReference type="SUPFAM" id="SSF51126">
    <property type="entry name" value="Pectin lyase-like"/>
    <property type="match status" value="1"/>
</dbReference>
<proteinExistence type="predicted"/>
<dbReference type="PATRIC" id="fig|69222.5.peg.4290"/>
<dbReference type="InterPro" id="IPR010069">
    <property type="entry name" value="CdiA_FHA1_rpt"/>
</dbReference>
<dbReference type="OrthoDB" id="2664633at2"/>
<dbReference type="Pfam" id="PF05594">
    <property type="entry name" value="Fil_haemagg"/>
    <property type="match status" value="6"/>
</dbReference>
<dbReference type="InterPro" id="IPR008619">
    <property type="entry name" value="Filamentous_hemagglutn_rpt"/>
</dbReference>
<dbReference type="InterPro" id="IPR008638">
    <property type="entry name" value="FhaB/CdiA-like_TPS"/>
</dbReference>
<name>A0A014N2W1_9GAMM</name>
<feature type="compositionally biased region" description="Polar residues" evidence="1">
    <location>
        <begin position="986"/>
        <end position="1001"/>
    </location>
</feature>
<organism evidence="3 4">
    <name type="scientific">Erwinia mallotivora</name>
    <dbReference type="NCBI Taxonomy" id="69222"/>
    <lineage>
        <taxon>Bacteria</taxon>
        <taxon>Pseudomonadati</taxon>
        <taxon>Pseudomonadota</taxon>
        <taxon>Gammaproteobacteria</taxon>
        <taxon>Enterobacterales</taxon>
        <taxon>Erwiniaceae</taxon>
        <taxon>Erwinia</taxon>
    </lineage>
</organism>
<evidence type="ECO:0000256" key="1">
    <source>
        <dbReference type="SAM" id="MobiDB-lite"/>
    </source>
</evidence>
<reference evidence="3 4" key="1">
    <citation type="submission" date="2014-02" db="EMBL/GenBank/DDBJ databases">
        <title>Draft genome of Erwinia mallotivora strain BT-MARDI, a papaya dieback pathogen.</title>
        <authorList>
            <person name="Redzuan R."/>
            <person name="Abu Bakar N."/>
            <person name="Badrun R."/>
            <person name="Mohd Raih M.F."/>
            <person name="Rozano L."/>
            <person name="Mat Amin N."/>
        </authorList>
    </citation>
    <scope>NUCLEOTIDE SEQUENCE [LARGE SCALE GENOMIC DNA]</scope>
    <source>
        <strain evidence="3 4">BT-MARDI</strain>
    </source>
</reference>
<dbReference type="Gene3D" id="2.160.20.10">
    <property type="entry name" value="Single-stranded right-handed beta-helix, Pectin lyase-like"/>
    <property type="match status" value="1"/>
</dbReference>